<evidence type="ECO:0000313" key="6">
    <source>
        <dbReference type="Proteomes" id="UP000587760"/>
    </source>
</evidence>
<dbReference type="EC" id="2.3.1.40" evidence="5"/>
<dbReference type="AlphaFoldDB" id="A0A841R6N3"/>
<sequence>MILHYQFIETAKKNKSRTAIKDRMTGATITFEKALIASLILSKKFSIYKDKYLGIMIPTSAGAMLSSIGTLMAGKIPVMINYSTGAEENCRYAQRKCGFTTIITSRALLEKIKCPLIDGMICIEDIMTGVTVVDKVAAAIRTKLPARSIINSLPATVEDDTAAILFTSGSEKDPKAVQLSHKNIGSNAIDSYSVLELTPDDVMLSGLPLFHIFGLQTNFWLPLTHGFTAVTYANPLEYKTVVSIMKREGCTAIASTPIFLSGYLRESKPGDFEKLTLIVAGADKTPDWLREGYREKHNIEIVEGYGATETSPVISVNRRNWNKPGSVGLPYPSCHVKIIDIATGEELPIGQEGKIMVSGDLVMKGYLDESQTREAITDGWYFTGDIGLLDEDGFLWHKGRLKRFVKIGGEMVSLVKTEMIIEEVLHEDIECCVVDVPDKVKGASLVCVLTHEIDKDKLIKDLADKLPPIAIPKKFLVIDEFPKMGSGKADFRTIGEMAKEKLA</sequence>
<reference evidence="5 6" key="1">
    <citation type="submission" date="2020-08" db="EMBL/GenBank/DDBJ databases">
        <title>Genomic Encyclopedia of Type Strains, Phase IV (KMG-IV): sequencing the most valuable type-strain genomes for metagenomic binning, comparative biology and taxonomic classification.</title>
        <authorList>
            <person name="Goeker M."/>
        </authorList>
    </citation>
    <scope>NUCLEOTIDE SEQUENCE [LARGE SCALE GENOMIC DNA]</scope>
    <source>
        <strain evidence="5 6">DSM 2461</strain>
    </source>
</reference>
<feature type="domain" description="AMP-dependent synthetase/ligase" evidence="3">
    <location>
        <begin position="9"/>
        <end position="367"/>
    </location>
</feature>
<keyword evidence="5" id="KW-0808">Transferase</keyword>
<accession>A0A841R6N3</accession>
<dbReference type="InterPro" id="IPR045851">
    <property type="entry name" value="AMP-bd_C_sf"/>
</dbReference>
<proteinExistence type="inferred from homology"/>
<gene>
    <name evidence="5" type="ORF">HNR50_000480</name>
</gene>
<comment type="similarity">
    <text evidence="1">Belongs to the ATP-dependent AMP-binding enzyme family.</text>
</comment>
<dbReference type="GO" id="GO:0008922">
    <property type="term" value="F:long-chain fatty acid [acyl-carrier-protein] ligase activity"/>
    <property type="evidence" value="ECO:0007669"/>
    <property type="project" value="UniProtKB-EC"/>
</dbReference>
<evidence type="ECO:0000259" key="4">
    <source>
        <dbReference type="Pfam" id="PF13193"/>
    </source>
</evidence>
<dbReference type="Pfam" id="PF13193">
    <property type="entry name" value="AMP-binding_C"/>
    <property type="match status" value="1"/>
</dbReference>
<dbReference type="Pfam" id="PF00501">
    <property type="entry name" value="AMP-binding"/>
    <property type="match status" value="1"/>
</dbReference>
<keyword evidence="2" id="KW-1133">Transmembrane helix</keyword>
<dbReference type="InterPro" id="IPR042099">
    <property type="entry name" value="ANL_N_sf"/>
</dbReference>
<dbReference type="GO" id="GO:0008779">
    <property type="term" value="F:acyl-[acyl-carrier-protein]-phospholipid O-acyltransferase activity"/>
    <property type="evidence" value="ECO:0007669"/>
    <property type="project" value="UniProtKB-EC"/>
</dbReference>
<dbReference type="Gene3D" id="3.30.300.30">
    <property type="match status" value="1"/>
</dbReference>
<organism evidence="5 6">
    <name type="scientific">Spirochaeta isovalerica</name>
    <dbReference type="NCBI Taxonomy" id="150"/>
    <lineage>
        <taxon>Bacteria</taxon>
        <taxon>Pseudomonadati</taxon>
        <taxon>Spirochaetota</taxon>
        <taxon>Spirochaetia</taxon>
        <taxon>Spirochaetales</taxon>
        <taxon>Spirochaetaceae</taxon>
        <taxon>Spirochaeta</taxon>
    </lineage>
</organism>
<evidence type="ECO:0000259" key="3">
    <source>
        <dbReference type="Pfam" id="PF00501"/>
    </source>
</evidence>
<keyword evidence="5" id="KW-0012">Acyltransferase</keyword>
<keyword evidence="2" id="KW-0472">Membrane</keyword>
<dbReference type="GO" id="GO:0006631">
    <property type="term" value="P:fatty acid metabolic process"/>
    <property type="evidence" value="ECO:0007669"/>
    <property type="project" value="TreeGrafter"/>
</dbReference>
<dbReference type="RefSeq" id="WP_184743189.1">
    <property type="nucleotide sequence ID" value="NZ_JACHGJ010000001.1"/>
</dbReference>
<dbReference type="EMBL" id="JACHGJ010000001">
    <property type="protein sequence ID" value="MBB6478847.1"/>
    <property type="molecule type" value="Genomic_DNA"/>
</dbReference>
<dbReference type="PANTHER" id="PTHR43201:SF8">
    <property type="entry name" value="ACYL-COA SYNTHETASE FAMILY MEMBER 3"/>
    <property type="match status" value="1"/>
</dbReference>
<dbReference type="Gene3D" id="3.40.50.12780">
    <property type="entry name" value="N-terminal domain of ligase-like"/>
    <property type="match status" value="1"/>
</dbReference>
<comment type="caution">
    <text evidence="5">The sequence shown here is derived from an EMBL/GenBank/DDBJ whole genome shotgun (WGS) entry which is preliminary data.</text>
</comment>
<keyword evidence="6" id="KW-1185">Reference proteome</keyword>
<evidence type="ECO:0000256" key="1">
    <source>
        <dbReference type="ARBA" id="ARBA00006432"/>
    </source>
</evidence>
<evidence type="ECO:0000256" key="2">
    <source>
        <dbReference type="SAM" id="Phobius"/>
    </source>
</evidence>
<evidence type="ECO:0000313" key="5">
    <source>
        <dbReference type="EMBL" id="MBB6478847.1"/>
    </source>
</evidence>
<dbReference type="InterPro" id="IPR000873">
    <property type="entry name" value="AMP-dep_synth/lig_dom"/>
</dbReference>
<protein>
    <submittedName>
        <fullName evidence="5">Acyl-[acyl-carrier-protein]-phospholipid O-acyltransferase/long-chain-fatty-acid--[acyl-carrier-protein] ligase</fullName>
        <ecNumber evidence="5">2.3.1.40</ecNumber>
        <ecNumber evidence="5">6.2.1.20</ecNumber>
    </submittedName>
</protein>
<dbReference type="InterPro" id="IPR025110">
    <property type="entry name" value="AMP-bd_C"/>
</dbReference>
<dbReference type="Proteomes" id="UP000587760">
    <property type="component" value="Unassembled WGS sequence"/>
</dbReference>
<keyword evidence="2" id="KW-0812">Transmembrane</keyword>
<dbReference type="SUPFAM" id="SSF56801">
    <property type="entry name" value="Acetyl-CoA synthetase-like"/>
    <property type="match status" value="1"/>
</dbReference>
<feature type="transmembrane region" description="Helical" evidence="2">
    <location>
        <begin position="52"/>
        <end position="73"/>
    </location>
</feature>
<dbReference type="PANTHER" id="PTHR43201">
    <property type="entry name" value="ACYL-COA SYNTHETASE"/>
    <property type="match status" value="1"/>
</dbReference>
<dbReference type="GO" id="GO:0031956">
    <property type="term" value="F:medium-chain fatty acid-CoA ligase activity"/>
    <property type="evidence" value="ECO:0007669"/>
    <property type="project" value="TreeGrafter"/>
</dbReference>
<feature type="domain" description="AMP-binding enzyme C-terminal" evidence="4">
    <location>
        <begin position="430"/>
        <end position="488"/>
    </location>
</feature>
<dbReference type="EC" id="6.2.1.20" evidence="5"/>
<keyword evidence="5" id="KW-0436">Ligase</keyword>
<name>A0A841R6N3_9SPIO</name>